<keyword evidence="4" id="KW-0808">Transferase</keyword>
<comment type="catalytic activity">
    <reaction evidence="1">
        <text>6-hydroxymethyl-7,8-dihydropterin + ATP = (7,8-dihydropterin-6-yl)methyl diphosphate + AMP + H(+)</text>
        <dbReference type="Rhea" id="RHEA:11412"/>
        <dbReference type="ChEBI" id="CHEBI:15378"/>
        <dbReference type="ChEBI" id="CHEBI:30616"/>
        <dbReference type="ChEBI" id="CHEBI:44841"/>
        <dbReference type="ChEBI" id="CHEBI:72950"/>
        <dbReference type="ChEBI" id="CHEBI:456215"/>
        <dbReference type="EC" id="2.7.6.3"/>
    </reaction>
</comment>
<dbReference type="RefSeq" id="WP_035345836.1">
    <property type="nucleotide sequence ID" value="NZ_BAUU01000023.1"/>
</dbReference>
<dbReference type="Proteomes" id="UP000018895">
    <property type="component" value="Unassembled WGS sequence"/>
</dbReference>
<dbReference type="GO" id="GO:0003848">
    <property type="term" value="F:2-amino-4-hydroxy-6-hydroxymethyldihydropteridine diphosphokinase activity"/>
    <property type="evidence" value="ECO:0007669"/>
    <property type="project" value="UniProtKB-EC"/>
</dbReference>
<evidence type="ECO:0000256" key="7">
    <source>
        <dbReference type="ARBA" id="ARBA00022840"/>
    </source>
</evidence>
<dbReference type="AlphaFoldDB" id="W4QI18"/>
<dbReference type="Pfam" id="PF01288">
    <property type="entry name" value="HPPK"/>
    <property type="match status" value="1"/>
</dbReference>
<keyword evidence="11" id="KW-1185">Reference proteome</keyword>
<name>W4QI18_9BACI</name>
<dbReference type="PANTHER" id="PTHR43071:SF1">
    <property type="entry name" value="2-AMINO-4-HYDROXY-6-HYDROXYMETHYLDIHYDROPTERIDINE PYROPHOSPHOKINASE"/>
    <property type="match status" value="1"/>
</dbReference>
<evidence type="ECO:0000256" key="6">
    <source>
        <dbReference type="ARBA" id="ARBA00022777"/>
    </source>
</evidence>
<reference evidence="10" key="1">
    <citation type="journal article" date="2014" name="Genome Announc.">
        <title>Draft Genome Sequences of Three Alkaliphilic Bacillus Strains, Bacillus wakoensis JCM 9140T, Bacillus akibai JCM 9157T, and Bacillus hemicellulosilyticus JCM 9152T.</title>
        <authorList>
            <person name="Yuki M."/>
            <person name="Oshima K."/>
            <person name="Suda W."/>
            <person name="Oshida Y."/>
            <person name="Kitamura K."/>
            <person name="Iida T."/>
            <person name="Hattori M."/>
            <person name="Ohkuma M."/>
        </authorList>
    </citation>
    <scope>NUCLEOTIDE SEQUENCE [LARGE SCALE GENOMIC DNA]</scope>
    <source>
        <strain evidence="10">JCM 9152</strain>
    </source>
</reference>
<evidence type="ECO:0000256" key="5">
    <source>
        <dbReference type="ARBA" id="ARBA00022741"/>
    </source>
</evidence>
<dbReference type="InterPro" id="IPR000550">
    <property type="entry name" value="Hppk"/>
</dbReference>
<evidence type="ECO:0000256" key="4">
    <source>
        <dbReference type="ARBA" id="ARBA00022679"/>
    </source>
</evidence>
<accession>W4QI18</accession>
<gene>
    <name evidence="10" type="ORF">JCM9152_3261</name>
</gene>
<organism evidence="10 11">
    <name type="scientific">Halalkalibacter hemicellulosilyticusJCM 9152</name>
    <dbReference type="NCBI Taxonomy" id="1236971"/>
    <lineage>
        <taxon>Bacteria</taxon>
        <taxon>Bacillati</taxon>
        <taxon>Bacillota</taxon>
        <taxon>Bacilli</taxon>
        <taxon>Bacillales</taxon>
        <taxon>Bacillaceae</taxon>
        <taxon>Halalkalibacter</taxon>
    </lineage>
</organism>
<keyword evidence="6 10" id="KW-0418">Kinase</keyword>
<dbReference type="PANTHER" id="PTHR43071">
    <property type="entry name" value="2-AMINO-4-HYDROXY-6-HYDROXYMETHYLDIHYDROPTERIDINE PYROPHOSPHOKINASE"/>
    <property type="match status" value="1"/>
</dbReference>
<evidence type="ECO:0000313" key="10">
    <source>
        <dbReference type="EMBL" id="GAE31775.1"/>
    </source>
</evidence>
<dbReference type="GO" id="GO:0016301">
    <property type="term" value="F:kinase activity"/>
    <property type="evidence" value="ECO:0007669"/>
    <property type="project" value="UniProtKB-KW"/>
</dbReference>
<evidence type="ECO:0000256" key="3">
    <source>
        <dbReference type="ARBA" id="ARBA00013253"/>
    </source>
</evidence>
<protein>
    <recommendedName>
        <fullName evidence="3">2-amino-4-hydroxy-6-hydroxymethyldihydropteridine diphosphokinase</fullName>
        <ecNumber evidence="3">2.7.6.3</ecNumber>
    </recommendedName>
</protein>
<dbReference type="PROSITE" id="PS00794">
    <property type="entry name" value="HPPK"/>
    <property type="match status" value="1"/>
</dbReference>
<comment type="pathway">
    <text evidence="2">Cofactor biosynthesis; tetrahydrofolate biosynthesis; 2-amino-4-hydroxy-6-hydroxymethyl-7,8-dihydropteridine diphosphate from 7,8-dihydroneopterin triphosphate: step 4/4.</text>
</comment>
<keyword evidence="7" id="KW-0067">ATP-binding</keyword>
<feature type="domain" description="7,8-dihydro-6-hydroxymethylpterin-pyrophosphokinase" evidence="9">
    <location>
        <begin position="89"/>
        <end position="100"/>
    </location>
</feature>
<dbReference type="EMBL" id="BAUU01000023">
    <property type="protein sequence ID" value="GAE31775.1"/>
    <property type="molecule type" value="Genomic_DNA"/>
</dbReference>
<comment type="caution">
    <text evidence="10">The sequence shown here is derived from an EMBL/GenBank/DDBJ whole genome shotgun (WGS) entry which is preliminary data.</text>
</comment>
<evidence type="ECO:0000313" key="11">
    <source>
        <dbReference type="Proteomes" id="UP000018895"/>
    </source>
</evidence>
<keyword evidence="5" id="KW-0547">Nucleotide-binding</keyword>
<dbReference type="GO" id="GO:0046656">
    <property type="term" value="P:folic acid biosynthetic process"/>
    <property type="evidence" value="ECO:0007669"/>
    <property type="project" value="UniProtKB-KW"/>
</dbReference>
<dbReference type="NCBIfam" id="TIGR01498">
    <property type="entry name" value="folK"/>
    <property type="match status" value="1"/>
</dbReference>
<dbReference type="Gene3D" id="3.30.70.560">
    <property type="entry name" value="7,8-Dihydro-6-hydroxymethylpterin-pyrophosphokinase HPPK"/>
    <property type="match status" value="1"/>
</dbReference>
<evidence type="ECO:0000256" key="8">
    <source>
        <dbReference type="ARBA" id="ARBA00022909"/>
    </source>
</evidence>
<evidence type="ECO:0000259" key="9">
    <source>
        <dbReference type="PROSITE" id="PS00794"/>
    </source>
</evidence>
<dbReference type="GO" id="GO:0005524">
    <property type="term" value="F:ATP binding"/>
    <property type="evidence" value="ECO:0007669"/>
    <property type="project" value="UniProtKB-KW"/>
</dbReference>
<dbReference type="GO" id="GO:0046654">
    <property type="term" value="P:tetrahydrofolate biosynthetic process"/>
    <property type="evidence" value="ECO:0007669"/>
    <property type="project" value="UniProtKB-UniPathway"/>
</dbReference>
<keyword evidence="8" id="KW-0289">Folate biosynthesis</keyword>
<dbReference type="OrthoDB" id="9808041at2"/>
<sequence>MKHIAYIALGSNIGKRHAHLEKAIDLLSQEAMIEVCTRSSIYETDPVGYEDQQSFLNMVISIRTSLTSEQLLEKMQQIERDCGRTREIKWGPRTIDLDILLYDQENMEMEHLIIPHPRMWERAFVLVPLKEIAPTLYVAAKGQTVEELYDTLPDKEGVKVWSTLDDASERFEN</sequence>
<dbReference type="EC" id="2.7.6.3" evidence="3"/>
<dbReference type="UniPathway" id="UPA00077">
    <property type="reaction ID" value="UER00155"/>
</dbReference>
<proteinExistence type="predicted"/>
<dbReference type="InterPro" id="IPR035907">
    <property type="entry name" value="Hppk_sf"/>
</dbReference>
<dbReference type="STRING" id="1236971.JCM9152_3261"/>
<evidence type="ECO:0000256" key="2">
    <source>
        <dbReference type="ARBA" id="ARBA00005051"/>
    </source>
</evidence>
<dbReference type="SUPFAM" id="SSF55083">
    <property type="entry name" value="6-hydroxymethyl-7,8-dihydropterin pyrophosphokinase, HPPK"/>
    <property type="match status" value="1"/>
</dbReference>
<dbReference type="CDD" id="cd00483">
    <property type="entry name" value="HPPK"/>
    <property type="match status" value="1"/>
</dbReference>
<evidence type="ECO:0000256" key="1">
    <source>
        <dbReference type="ARBA" id="ARBA00000198"/>
    </source>
</evidence>